<evidence type="ECO:0000313" key="1">
    <source>
        <dbReference type="EMBL" id="QCD79564.1"/>
    </source>
</evidence>
<evidence type="ECO:0000313" key="2">
    <source>
        <dbReference type="Proteomes" id="UP000501690"/>
    </source>
</evidence>
<sequence length="91" mass="10798">MKVLVRKSFELVRFCTWPRLSVHHGIEVYKRQVDGLVAYKCPQMNTMKVLVRKSFELVRFCTWPRLSVHHGIGRLLGGEFSEKMKFVVFER</sequence>
<accession>A0A4D6KZH8</accession>
<dbReference type="AlphaFoldDB" id="A0A4D6KZH8"/>
<reference evidence="1 2" key="1">
    <citation type="submission" date="2019-04" db="EMBL/GenBank/DDBJ databases">
        <title>An improved genome assembly and genetic linkage map for asparagus bean, Vigna unguiculata ssp. sesquipedialis.</title>
        <authorList>
            <person name="Xia Q."/>
            <person name="Zhang R."/>
            <person name="Dong Y."/>
        </authorList>
    </citation>
    <scope>NUCLEOTIDE SEQUENCE [LARGE SCALE GENOMIC DNA]</scope>
    <source>
        <tissue evidence="1">Leaf</tissue>
    </source>
</reference>
<proteinExistence type="predicted"/>
<organism evidence="1 2">
    <name type="scientific">Vigna unguiculata</name>
    <name type="common">Cowpea</name>
    <dbReference type="NCBI Taxonomy" id="3917"/>
    <lineage>
        <taxon>Eukaryota</taxon>
        <taxon>Viridiplantae</taxon>
        <taxon>Streptophyta</taxon>
        <taxon>Embryophyta</taxon>
        <taxon>Tracheophyta</taxon>
        <taxon>Spermatophyta</taxon>
        <taxon>Magnoliopsida</taxon>
        <taxon>eudicotyledons</taxon>
        <taxon>Gunneridae</taxon>
        <taxon>Pentapetalae</taxon>
        <taxon>rosids</taxon>
        <taxon>fabids</taxon>
        <taxon>Fabales</taxon>
        <taxon>Fabaceae</taxon>
        <taxon>Papilionoideae</taxon>
        <taxon>50 kb inversion clade</taxon>
        <taxon>NPAAA clade</taxon>
        <taxon>indigoferoid/millettioid clade</taxon>
        <taxon>Phaseoleae</taxon>
        <taxon>Vigna</taxon>
    </lineage>
</organism>
<dbReference type="Proteomes" id="UP000501690">
    <property type="component" value="Linkage Group LG1"/>
</dbReference>
<protein>
    <submittedName>
        <fullName evidence="1">Uncharacterized protein</fullName>
    </submittedName>
</protein>
<keyword evidence="2" id="KW-1185">Reference proteome</keyword>
<dbReference type="EMBL" id="CP039345">
    <property type="protein sequence ID" value="QCD79564.1"/>
    <property type="molecule type" value="Genomic_DNA"/>
</dbReference>
<gene>
    <name evidence="1" type="ORF">DEO72_LG1g3206</name>
</gene>
<name>A0A4D6KZH8_VIGUN</name>